<organism evidence="1 2">
    <name type="scientific">Triticum urartu</name>
    <name type="common">Red wild einkorn</name>
    <name type="synonym">Crithodium urartu</name>
    <dbReference type="NCBI Taxonomy" id="4572"/>
    <lineage>
        <taxon>Eukaryota</taxon>
        <taxon>Viridiplantae</taxon>
        <taxon>Streptophyta</taxon>
        <taxon>Embryophyta</taxon>
        <taxon>Tracheophyta</taxon>
        <taxon>Spermatophyta</taxon>
        <taxon>Magnoliopsida</taxon>
        <taxon>Liliopsida</taxon>
        <taxon>Poales</taxon>
        <taxon>Poaceae</taxon>
        <taxon>BOP clade</taxon>
        <taxon>Pooideae</taxon>
        <taxon>Triticodae</taxon>
        <taxon>Triticeae</taxon>
        <taxon>Triticinae</taxon>
        <taxon>Triticum</taxon>
    </lineage>
</organism>
<name>A0A8R7UH31_TRIUA</name>
<sequence>MLPWSFPRFDQECPARTAAGGAKVAWSRSQHQHHAFPKLEWMHLLLLDLKHYGVNFVVADATAIEHDFFAKNNLSVDITL</sequence>
<protein>
    <submittedName>
        <fullName evidence="1">Uncharacterized protein</fullName>
    </submittedName>
</protein>
<evidence type="ECO:0000313" key="2">
    <source>
        <dbReference type="Proteomes" id="UP000015106"/>
    </source>
</evidence>
<keyword evidence="2" id="KW-1185">Reference proteome</keyword>
<dbReference type="Proteomes" id="UP000015106">
    <property type="component" value="Chromosome 5"/>
</dbReference>
<evidence type="ECO:0000313" key="1">
    <source>
        <dbReference type="EnsemblPlants" id="TuG1812G0500001893.01.T01"/>
    </source>
</evidence>
<dbReference type="Gramene" id="TuG1812G0500001893.01.T01">
    <property type="protein sequence ID" value="TuG1812G0500001893.01.T01"/>
    <property type="gene ID" value="TuG1812G0500001893.01"/>
</dbReference>
<reference evidence="1" key="2">
    <citation type="submission" date="2018-03" db="EMBL/GenBank/DDBJ databases">
        <title>The Triticum urartu genome reveals the dynamic nature of wheat genome evolution.</title>
        <authorList>
            <person name="Ling H."/>
            <person name="Ma B."/>
            <person name="Shi X."/>
            <person name="Liu H."/>
            <person name="Dong L."/>
            <person name="Sun H."/>
            <person name="Cao Y."/>
            <person name="Gao Q."/>
            <person name="Zheng S."/>
            <person name="Li Y."/>
            <person name="Yu Y."/>
            <person name="Du H."/>
            <person name="Qi M."/>
            <person name="Li Y."/>
            <person name="Yu H."/>
            <person name="Cui Y."/>
            <person name="Wang N."/>
            <person name="Chen C."/>
            <person name="Wu H."/>
            <person name="Zhao Y."/>
            <person name="Zhang J."/>
            <person name="Li Y."/>
            <person name="Zhou W."/>
            <person name="Zhang B."/>
            <person name="Hu W."/>
            <person name="Eijk M."/>
            <person name="Tang J."/>
            <person name="Witsenboer H."/>
            <person name="Zhao S."/>
            <person name="Li Z."/>
            <person name="Zhang A."/>
            <person name="Wang D."/>
            <person name="Liang C."/>
        </authorList>
    </citation>
    <scope>NUCLEOTIDE SEQUENCE [LARGE SCALE GENOMIC DNA]</scope>
    <source>
        <strain evidence="1">cv. G1812</strain>
    </source>
</reference>
<accession>A0A8R7UH31</accession>
<dbReference type="AlphaFoldDB" id="A0A8R7UH31"/>
<dbReference type="EnsemblPlants" id="TuG1812G0500001893.01.T01">
    <property type="protein sequence ID" value="TuG1812G0500001893.01.T01"/>
    <property type="gene ID" value="TuG1812G0500001893.01"/>
</dbReference>
<proteinExistence type="predicted"/>
<reference evidence="1" key="3">
    <citation type="submission" date="2022-06" db="UniProtKB">
        <authorList>
            <consortium name="EnsemblPlants"/>
        </authorList>
    </citation>
    <scope>IDENTIFICATION</scope>
</reference>
<reference evidence="2" key="1">
    <citation type="journal article" date="2013" name="Nature">
        <title>Draft genome of the wheat A-genome progenitor Triticum urartu.</title>
        <authorList>
            <person name="Ling H.Q."/>
            <person name="Zhao S."/>
            <person name="Liu D."/>
            <person name="Wang J."/>
            <person name="Sun H."/>
            <person name="Zhang C."/>
            <person name="Fan H."/>
            <person name="Li D."/>
            <person name="Dong L."/>
            <person name="Tao Y."/>
            <person name="Gao C."/>
            <person name="Wu H."/>
            <person name="Li Y."/>
            <person name="Cui Y."/>
            <person name="Guo X."/>
            <person name="Zheng S."/>
            <person name="Wang B."/>
            <person name="Yu K."/>
            <person name="Liang Q."/>
            <person name="Yang W."/>
            <person name="Lou X."/>
            <person name="Chen J."/>
            <person name="Feng M."/>
            <person name="Jian J."/>
            <person name="Zhang X."/>
            <person name="Luo G."/>
            <person name="Jiang Y."/>
            <person name="Liu J."/>
            <person name="Wang Z."/>
            <person name="Sha Y."/>
            <person name="Zhang B."/>
            <person name="Wu H."/>
            <person name="Tang D."/>
            <person name="Shen Q."/>
            <person name="Xue P."/>
            <person name="Zou S."/>
            <person name="Wang X."/>
            <person name="Liu X."/>
            <person name="Wang F."/>
            <person name="Yang Y."/>
            <person name="An X."/>
            <person name="Dong Z."/>
            <person name="Zhang K."/>
            <person name="Zhang X."/>
            <person name="Luo M.C."/>
            <person name="Dvorak J."/>
            <person name="Tong Y."/>
            <person name="Wang J."/>
            <person name="Yang H."/>
            <person name="Li Z."/>
            <person name="Wang D."/>
            <person name="Zhang A."/>
            <person name="Wang J."/>
        </authorList>
    </citation>
    <scope>NUCLEOTIDE SEQUENCE</scope>
    <source>
        <strain evidence="2">cv. G1812</strain>
    </source>
</reference>